<protein>
    <recommendedName>
        <fullName evidence="2">DUF6535 domain-containing protein</fullName>
    </recommendedName>
</protein>
<evidence type="ECO:0000313" key="3">
    <source>
        <dbReference type="EMBL" id="KIJ34570.1"/>
    </source>
</evidence>
<keyword evidence="1" id="KW-0472">Membrane</keyword>
<dbReference type="Pfam" id="PF20153">
    <property type="entry name" value="DUF6535"/>
    <property type="match status" value="1"/>
</dbReference>
<dbReference type="EMBL" id="KN837198">
    <property type="protein sequence ID" value="KIJ34570.1"/>
    <property type="molecule type" value="Genomic_DNA"/>
</dbReference>
<feature type="transmembrane region" description="Helical" evidence="1">
    <location>
        <begin position="7"/>
        <end position="26"/>
    </location>
</feature>
<gene>
    <name evidence="3" type="ORF">M422DRAFT_181916</name>
</gene>
<feature type="domain" description="DUF6535" evidence="2">
    <location>
        <begin position="2"/>
        <end position="105"/>
    </location>
</feature>
<dbReference type="HOGENOM" id="CLU_018688_3_0_1"/>
<sequence>YNTDLDSLLIFAGLFSAVNSAFIVNIDADLSANPTDTTNTLLMLLIHTTDNKSFVNQTLEIPNWTGPSSTVIWTQSLAYLSLGTSLLAAFGAVLVKQWLAHFKSTRFTPGSLEQ</sequence>
<name>A0A0C9VAQ1_SPHS4</name>
<keyword evidence="1" id="KW-1133">Transmembrane helix</keyword>
<evidence type="ECO:0000256" key="1">
    <source>
        <dbReference type="SAM" id="Phobius"/>
    </source>
</evidence>
<dbReference type="Proteomes" id="UP000054279">
    <property type="component" value="Unassembled WGS sequence"/>
</dbReference>
<feature type="non-terminal residue" evidence="3">
    <location>
        <position position="114"/>
    </location>
</feature>
<proteinExistence type="predicted"/>
<evidence type="ECO:0000259" key="2">
    <source>
        <dbReference type="Pfam" id="PF20153"/>
    </source>
</evidence>
<accession>A0A0C9VAQ1</accession>
<keyword evidence="1" id="KW-0812">Transmembrane</keyword>
<reference evidence="3 4" key="1">
    <citation type="submission" date="2014-06" db="EMBL/GenBank/DDBJ databases">
        <title>Evolutionary Origins and Diversification of the Mycorrhizal Mutualists.</title>
        <authorList>
            <consortium name="DOE Joint Genome Institute"/>
            <consortium name="Mycorrhizal Genomics Consortium"/>
            <person name="Kohler A."/>
            <person name="Kuo A."/>
            <person name="Nagy L.G."/>
            <person name="Floudas D."/>
            <person name="Copeland A."/>
            <person name="Barry K.W."/>
            <person name="Cichocki N."/>
            <person name="Veneault-Fourrey C."/>
            <person name="LaButti K."/>
            <person name="Lindquist E.A."/>
            <person name="Lipzen A."/>
            <person name="Lundell T."/>
            <person name="Morin E."/>
            <person name="Murat C."/>
            <person name="Riley R."/>
            <person name="Ohm R."/>
            <person name="Sun H."/>
            <person name="Tunlid A."/>
            <person name="Henrissat B."/>
            <person name="Grigoriev I.V."/>
            <person name="Hibbett D.S."/>
            <person name="Martin F."/>
        </authorList>
    </citation>
    <scope>NUCLEOTIDE SEQUENCE [LARGE SCALE GENOMIC DNA]</scope>
    <source>
        <strain evidence="3 4">SS14</strain>
    </source>
</reference>
<organism evidence="3 4">
    <name type="scientific">Sphaerobolus stellatus (strain SS14)</name>
    <dbReference type="NCBI Taxonomy" id="990650"/>
    <lineage>
        <taxon>Eukaryota</taxon>
        <taxon>Fungi</taxon>
        <taxon>Dikarya</taxon>
        <taxon>Basidiomycota</taxon>
        <taxon>Agaricomycotina</taxon>
        <taxon>Agaricomycetes</taxon>
        <taxon>Phallomycetidae</taxon>
        <taxon>Geastrales</taxon>
        <taxon>Sphaerobolaceae</taxon>
        <taxon>Sphaerobolus</taxon>
    </lineage>
</organism>
<dbReference type="InterPro" id="IPR045338">
    <property type="entry name" value="DUF6535"/>
</dbReference>
<dbReference type="AlphaFoldDB" id="A0A0C9VAQ1"/>
<feature type="transmembrane region" description="Helical" evidence="1">
    <location>
        <begin position="77"/>
        <end position="95"/>
    </location>
</feature>
<dbReference type="OrthoDB" id="3221808at2759"/>
<evidence type="ECO:0000313" key="4">
    <source>
        <dbReference type="Proteomes" id="UP000054279"/>
    </source>
</evidence>
<keyword evidence="4" id="KW-1185">Reference proteome</keyword>